<evidence type="ECO:0000256" key="1">
    <source>
        <dbReference type="SAM" id="Phobius"/>
    </source>
</evidence>
<feature type="transmembrane region" description="Helical" evidence="1">
    <location>
        <begin position="150"/>
        <end position="172"/>
    </location>
</feature>
<protein>
    <submittedName>
        <fullName evidence="2">HupE / UreJ protein</fullName>
    </submittedName>
</protein>
<name>A0A6S6TCL4_9GAMM</name>
<keyword evidence="1" id="KW-1133">Transmembrane helix</keyword>
<feature type="transmembrane region" description="Helical" evidence="1">
    <location>
        <begin position="90"/>
        <end position="113"/>
    </location>
</feature>
<feature type="transmembrane region" description="Helical" evidence="1">
    <location>
        <begin position="12"/>
        <end position="31"/>
    </location>
</feature>
<dbReference type="AlphaFoldDB" id="A0A6S6TCL4"/>
<proteinExistence type="predicted"/>
<sequence length="175" mass="19114">MNNFFLQGLQHPFFTPAHLITLLALAMLLGIHKRTHAIFALPIFVIFALMGLLATRFYRPDLSFEVILLAVAALIGIIIAIKVTLPKMMLFILASIIGISIGLDSEVIIIPGLKASTTYFNMLGTLLSVSFTLLITTLISMTLNPLWNSIVLRILGSWASASSLMVLAFIFAPKA</sequence>
<accession>A0A6S6TCL4</accession>
<evidence type="ECO:0000313" key="2">
    <source>
        <dbReference type="EMBL" id="CAA6812646.1"/>
    </source>
</evidence>
<gene>
    <name evidence="2" type="ORF">HELGO_WM14736</name>
</gene>
<feature type="transmembrane region" description="Helical" evidence="1">
    <location>
        <begin position="38"/>
        <end position="58"/>
    </location>
</feature>
<organism evidence="2">
    <name type="scientific">uncultured Thiotrichaceae bacterium</name>
    <dbReference type="NCBI Taxonomy" id="298394"/>
    <lineage>
        <taxon>Bacteria</taxon>
        <taxon>Pseudomonadati</taxon>
        <taxon>Pseudomonadota</taxon>
        <taxon>Gammaproteobacteria</taxon>
        <taxon>Thiotrichales</taxon>
        <taxon>Thiotrichaceae</taxon>
        <taxon>environmental samples</taxon>
    </lineage>
</organism>
<keyword evidence="1" id="KW-0812">Transmembrane</keyword>
<dbReference type="InterPro" id="IPR007038">
    <property type="entry name" value="HupE_UreJ"/>
</dbReference>
<feature type="transmembrane region" description="Helical" evidence="1">
    <location>
        <begin position="119"/>
        <end position="143"/>
    </location>
</feature>
<dbReference type="Pfam" id="PF04955">
    <property type="entry name" value="HupE_UreJ"/>
    <property type="match status" value="1"/>
</dbReference>
<dbReference type="EMBL" id="CACVAY010000056">
    <property type="protein sequence ID" value="CAA6812646.1"/>
    <property type="molecule type" value="Genomic_DNA"/>
</dbReference>
<feature type="transmembrane region" description="Helical" evidence="1">
    <location>
        <begin position="64"/>
        <end position="83"/>
    </location>
</feature>
<reference evidence="2" key="1">
    <citation type="submission" date="2020-01" db="EMBL/GenBank/DDBJ databases">
        <authorList>
            <person name="Meier V. D."/>
            <person name="Meier V D."/>
        </authorList>
    </citation>
    <scope>NUCLEOTIDE SEQUENCE</scope>
    <source>
        <strain evidence="2">HLG_WM_MAG_07</strain>
    </source>
</reference>
<keyword evidence="1" id="KW-0472">Membrane</keyword>